<protein>
    <submittedName>
        <fullName evidence="2">Uncharacterized protein</fullName>
    </submittedName>
</protein>
<keyword evidence="3" id="KW-1185">Reference proteome</keyword>
<feature type="compositionally biased region" description="Basic and acidic residues" evidence="1">
    <location>
        <begin position="100"/>
        <end position="112"/>
    </location>
</feature>
<organism evidence="2 3">
    <name type="scientific">Phakopsora pachyrhizi</name>
    <name type="common">Asian soybean rust disease fungus</name>
    <dbReference type="NCBI Taxonomy" id="170000"/>
    <lineage>
        <taxon>Eukaryota</taxon>
        <taxon>Fungi</taxon>
        <taxon>Dikarya</taxon>
        <taxon>Basidiomycota</taxon>
        <taxon>Pucciniomycotina</taxon>
        <taxon>Pucciniomycetes</taxon>
        <taxon>Pucciniales</taxon>
        <taxon>Phakopsoraceae</taxon>
        <taxon>Phakopsora</taxon>
    </lineage>
</organism>
<dbReference type="AlphaFoldDB" id="A0AAV0BF15"/>
<sequence length="220" mass="25750">MRLDILVGNPLKDEIYEPYDAQTIEEKVWRNLCWITSRVRGQGTFLIAIIWRRIGRYSAKSTYKDLNREFVDPIPFEVEDSPSKVILRLPTMPYGHSSRKRDGDNTREDKKGKLTYAQTDKVRNDDYCNQRLESEGRQDGASGPTQGQVFFARYKLENGRNIEGERDGMEVKTTYIYKAMKVAKRESQMEGSAKLNSKSWWMEFEKVQSHLRLSMDQVKF</sequence>
<evidence type="ECO:0000313" key="2">
    <source>
        <dbReference type="EMBL" id="CAH7685111.1"/>
    </source>
</evidence>
<reference evidence="2" key="1">
    <citation type="submission" date="2022-06" db="EMBL/GenBank/DDBJ databases">
        <authorList>
            <consortium name="SYNGENTA / RWTH Aachen University"/>
        </authorList>
    </citation>
    <scope>NUCLEOTIDE SEQUENCE</scope>
</reference>
<gene>
    <name evidence="2" type="ORF">PPACK8108_LOCUS19583</name>
</gene>
<evidence type="ECO:0000256" key="1">
    <source>
        <dbReference type="SAM" id="MobiDB-lite"/>
    </source>
</evidence>
<evidence type="ECO:0000313" key="3">
    <source>
        <dbReference type="Proteomes" id="UP001153365"/>
    </source>
</evidence>
<comment type="caution">
    <text evidence="2">The sequence shown here is derived from an EMBL/GenBank/DDBJ whole genome shotgun (WGS) entry which is preliminary data.</text>
</comment>
<feature type="region of interest" description="Disordered" evidence="1">
    <location>
        <begin position="89"/>
        <end position="116"/>
    </location>
</feature>
<accession>A0AAV0BF15</accession>
<dbReference type="Proteomes" id="UP001153365">
    <property type="component" value="Unassembled WGS sequence"/>
</dbReference>
<name>A0AAV0BF15_PHAPC</name>
<proteinExistence type="predicted"/>
<dbReference type="EMBL" id="CALTRL010005706">
    <property type="protein sequence ID" value="CAH7685111.1"/>
    <property type="molecule type" value="Genomic_DNA"/>
</dbReference>